<reference evidence="1 2" key="1">
    <citation type="journal article" date="2017" name="BMC Genomics">
        <title>Comparative and functional genomics of the Lactococcus lactis taxon; insights into evolution and niche adaptation.</title>
        <authorList>
            <person name="Kelleher P."/>
            <person name="Bottacini F."/>
            <person name="Mahony J."/>
            <person name="Kilcawley K.N."/>
            <person name="van Sinderen D."/>
        </authorList>
    </citation>
    <scope>NUCLEOTIDE SEQUENCE [LARGE SCALE GENOMIC DNA]</scope>
    <source>
        <strain evidence="1 2">UC06</strain>
    </source>
</reference>
<protein>
    <submittedName>
        <fullName evidence="1">Uncharacterized protein</fullName>
    </submittedName>
</protein>
<gene>
    <name evidence="1" type="ORF">LLUC06_2077</name>
</gene>
<name>A0A1V0P4C8_LACLL</name>
<proteinExistence type="predicted"/>
<organism evidence="1 2">
    <name type="scientific">Lactococcus lactis subsp. lactis</name>
    <name type="common">Streptococcus lactis</name>
    <dbReference type="NCBI Taxonomy" id="1360"/>
    <lineage>
        <taxon>Bacteria</taxon>
        <taxon>Bacillati</taxon>
        <taxon>Bacillota</taxon>
        <taxon>Bacilli</taxon>
        <taxon>Lactobacillales</taxon>
        <taxon>Streptococcaceae</taxon>
        <taxon>Lactococcus</taxon>
    </lineage>
</organism>
<dbReference type="Proteomes" id="UP000192095">
    <property type="component" value="Chromosome"/>
</dbReference>
<dbReference type="EMBL" id="CP015902">
    <property type="protein sequence ID" value="ARE21619.1"/>
    <property type="molecule type" value="Genomic_DNA"/>
</dbReference>
<evidence type="ECO:0000313" key="2">
    <source>
        <dbReference type="Proteomes" id="UP000192095"/>
    </source>
</evidence>
<evidence type="ECO:0000313" key="1">
    <source>
        <dbReference type="EMBL" id="ARE21619.1"/>
    </source>
</evidence>
<accession>A0A1V0P4C8</accession>
<sequence length="33" mass="3726">MTPLDLTHLTEDIKKNKKLVNSSEKNVCHGFNA</sequence>
<dbReference type="AlphaFoldDB" id="A0A1V0P4C8"/>